<feature type="domain" description="CBS" evidence="3">
    <location>
        <begin position="316"/>
        <end position="371"/>
    </location>
</feature>
<dbReference type="PANTHER" id="PTHR33741">
    <property type="entry name" value="TRANSMEMBRANE PROTEIN DDB_G0269096-RELATED"/>
    <property type="match status" value="1"/>
</dbReference>
<sequence length="374" mass="40083">MIKSILSSFYPAPLNTKPREWLRASVGACAGVLVTSLVCQYFYGLELTLHLIGPVGASAVLLFAVSTGALAQPWSIVGSYFVATLAALIAVHLFGHSFPSASFAAGLAIAAMCVFRCLHPPGGAVALCVVLSQTDLAPLGLQVFCPVMLNAGILLGCALVFNNLTGVRYPKAHVNPSAEINHTKDIPPFERIGFNSDDLDAALADVGEFVDVTREDLESIIRSTEKHALRRSMGDIQASHIMSKDVLSGTPQTTIKEAVRTLMHHHIKTLPVLNDDKHIVGIVSLTDIIKHPVATRSTGLSGVFGFKKKTLLKDIMHAPVTCVTTTAHIVELIPLLSKQGLHCIPVLQDDVFVGVVTQTDLIAALHRDLIVHLH</sequence>
<dbReference type="RefSeq" id="WP_040064932.1">
    <property type="nucleotide sequence ID" value="NZ_JXDG01000014.1"/>
</dbReference>
<protein>
    <submittedName>
        <fullName evidence="4">CBS-domain-containing membrane protein</fullName>
    </submittedName>
</protein>
<feature type="transmembrane region" description="Helical" evidence="2">
    <location>
        <begin position="77"/>
        <end position="95"/>
    </location>
</feature>
<feature type="transmembrane region" description="Helical" evidence="2">
    <location>
        <begin position="49"/>
        <end position="70"/>
    </location>
</feature>
<dbReference type="Pfam" id="PF00571">
    <property type="entry name" value="CBS"/>
    <property type="match status" value="2"/>
</dbReference>
<accession>A0A0C2I6G2</accession>
<comment type="caution">
    <text evidence="4">The sequence shown here is derived from an EMBL/GenBank/DDBJ whole genome shotgun (WGS) entry which is preliminary data.</text>
</comment>
<dbReference type="AlphaFoldDB" id="A0A0C2I6G2"/>
<gene>
    <name evidence="4" type="ORF">UCMB321_1476</name>
</gene>
<name>A0A0C2I6G2_9PSED</name>
<dbReference type="CDD" id="cd04600">
    <property type="entry name" value="CBS_pair_HPP_assoc"/>
    <property type="match status" value="1"/>
</dbReference>
<dbReference type="SMART" id="SM00116">
    <property type="entry name" value="CBS"/>
    <property type="match status" value="2"/>
</dbReference>
<keyword evidence="2" id="KW-0472">Membrane</keyword>
<keyword evidence="1" id="KW-0129">CBS domain</keyword>
<reference evidence="4 5" key="1">
    <citation type="submission" date="2015-01" db="EMBL/GenBank/DDBJ databases">
        <title>Complete genome of Pseudomonas batumici UCM B-321 producer of the batumin antibiotic with strong antistaphilococcal and potential anticancer activity.</title>
        <authorList>
            <person name="Klochko V.V."/>
            <person name="Zelena L.B."/>
            <person name="Elena K.A."/>
            <person name="Reva O.N."/>
        </authorList>
    </citation>
    <scope>NUCLEOTIDE SEQUENCE [LARGE SCALE GENOMIC DNA]</scope>
    <source>
        <strain evidence="4 5">UCM B-321</strain>
    </source>
</reference>
<evidence type="ECO:0000256" key="2">
    <source>
        <dbReference type="SAM" id="Phobius"/>
    </source>
</evidence>
<dbReference type="STRING" id="226910.UCMB321_1476"/>
<dbReference type="Pfam" id="PF04982">
    <property type="entry name" value="TM_HPP"/>
    <property type="match status" value="1"/>
</dbReference>
<dbReference type="OrthoDB" id="9811720at2"/>
<dbReference type="PATRIC" id="fig|226910.6.peg.1468"/>
<organism evidence="4 5">
    <name type="scientific">Pseudomonas batumici</name>
    <dbReference type="NCBI Taxonomy" id="226910"/>
    <lineage>
        <taxon>Bacteria</taxon>
        <taxon>Pseudomonadati</taxon>
        <taxon>Pseudomonadota</taxon>
        <taxon>Gammaproteobacteria</taxon>
        <taxon>Pseudomonadales</taxon>
        <taxon>Pseudomonadaceae</taxon>
        <taxon>Pseudomonas</taxon>
    </lineage>
</organism>
<feature type="domain" description="CBS" evidence="3">
    <location>
        <begin position="242"/>
        <end position="298"/>
    </location>
</feature>
<keyword evidence="2" id="KW-0812">Transmembrane</keyword>
<feature type="transmembrane region" description="Helical" evidence="2">
    <location>
        <begin position="139"/>
        <end position="161"/>
    </location>
</feature>
<feature type="transmembrane region" description="Helical" evidence="2">
    <location>
        <begin position="21"/>
        <end position="43"/>
    </location>
</feature>
<dbReference type="SUPFAM" id="SSF54631">
    <property type="entry name" value="CBS-domain pair"/>
    <property type="match status" value="1"/>
</dbReference>
<proteinExistence type="predicted"/>
<dbReference type="InterPro" id="IPR058581">
    <property type="entry name" value="TM_HPP"/>
</dbReference>
<dbReference type="InterPro" id="IPR000644">
    <property type="entry name" value="CBS_dom"/>
</dbReference>
<evidence type="ECO:0000313" key="4">
    <source>
        <dbReference type="EMBL" id="KIH84796.1"/>
    </source>
</evidence>
<dbReference type="PROSITE" id="PS51371">
    <property type="entry name" value="CBS"/>
    <property type="match status" value="2"/>
</dbReference>
<dbReference type="EMBL" id="JXDG01000014">
    <property type="protein sequence ID" value="KIH84796.1"/>
    <property type="molecule type" value="Genomic_DNA"/>
</dbReference>
<dbReference type="Proteomes" id="UP000031535">
    <property type="component" value="Unassembled WGS sequence"/>
</dbReference>
<dbReference type="PANTHER" id="PTHR33741:SF5">
    <property type="entry name" value="TRANSMEMBRANE PROTEIN DDB_G0269096-RELATED"/>
    <property type="match status" value="1"/>
</dbReference>
<keyword evidence="5" id="KW-1185">Reference proteome</keyword>
<dbReference type="InterPro" id="IPR007065">
    <property type="entry name" value="HPP"/>
</dbReference>
<dbReference type="Gene3D" id="3.10.580.10">
    <property type="entry name" value="CBS-domain"/>
    <property type="match status" value="1"/>
</dbReference>
<keyword evidence="2" id="KW-1133">Transmembrane helix</keyword>
<evidence type="ECO:0000259" key="3">
    <source>
        <dbReference type="PROSITE" id="PS51371"/>
    </source>
</evidence>
<evidence type="ECO:0000313" key="5">
    <source>
        <dbReference type="Proteomes" id="UP000031535"/>
    </source>
</evidence>
<evidence type="ECO:0000256" key="1">
    <source>
        <dbReference type="PROSITE-ProRule" id="PRU00703"/>
    </source>
</evidence>
<dbReference type="InterPro" id="IPR046342">
    <property type="entry name" value="CBS_dom_sf"/>
</dbReference>